<evidence type="ECO:0008006" key="4">
    <source>
        <dbReference type="Google" id="ProtNLM"/>
    </source>
</evidence>
<keyword evidence="1" id="KW-0472">Membrane</keyword>
<accession>A0ABV2DXH5</accession>
<feature type="transmembrane region" description="Helical" evidence="1">
    <location>
        <begin position="40"/>
        <end position="61"/>
    </location>
</feature>
<feature type="transmembrane region" description="Helical" evidence="1">
    <location>
        <begin position="179"/>
        <end position="202"/>
    </location>
</feature>
<dbReference type="Proteomes" id="UP001548992">
    <property type="component" value="Unassembled WGS sequence"/>
</dbReference>
<dbReference type="EMBL" id="JBEWWF010000001">
    <property type="protein sequence ID" value="MET3075719.1"/>
    <property type="molecule type" value="Genomic_DNA"/>
</dbReference>
<keyword evidence="1" id="KW-1133">Transmembrane helix</keyword>
<dbReference type="RefSeq" id="WP_354466367.1">
    <property type="nucleotide sequence ID" value="NZ_JBEWWF010000001.1"/>
</dbReference>
<evidence type="ECO:0000313" key="2">
    <source>
        <dbReference type="EMBL" id="MET3075719.1"/>
    </source>
</evidence>
<reference evidence="2 3" key="1">
    <citation type="submission" date="2024-07" db="EMBL/GenBank/DDBJ databases">
        <title>Isolation, whole-genome sequencing, and annotation of five antibiotic-resistant bacteria from environmental samples.</title>
        <authorList>
            <person name="Bedore T."/>
            <person name="Hudson A.O."/>
            <person name="Kumar G."/>
        </authorList>
    </citation>
    <scope>NUCLEOTIDE SEQUENCE [LARGE SCALE GENOMIC DNA]</scope>
    <source>
        <strain evidence="2 3">RIT844</strain>
    </source>
</reference>
<feature type="transmembrane region" description="Helical" evidence="1">
    <location>
        <begin position="214"/>
        <end position="235"/>
    </location>
</feature>
<feature type="transmembrane region" description="Helical" evidence="1">
    <location>
        <begin position="12"/>
        <end position="28"/>
    </location>
</feature>
<feature type="transmembrane region" description="Helical" evidence="1">
    <location>
        <begin position="127"/>
        <end position="146"/>
    </location>
</feature>
<keyword evidence="3" id="KW-1185">Reference proteome</keyword>
<evidence type="ECO:0000313" key="3">
    <source>
        <dbReference type="Proteomes" id="UP001548992"/>
    </source>
</evidence>
<comment type="caution">
    <text evidence="2">The sequence shown here is derived from an EMBL/GenBank/DDBJ whole genome shotgun (WGS) entry which is preliminary data.</text>
</comment>
<organism evidence="2 3">
    <name type="scientific">Pantoea leporis</name>
    <dbReference type="NCBI Taxonomy" id="2933780"/>
    <lineage>
        <taxon>Bacteria</taxon>
        <taxon>Pseudomonadati</taxon>
        <taxon>Pseudomonadota</taxon>
        <taxon>Gammaproteobacteria</taxon>
        <taxon>Enterobacterales</taxon>
        <taxon>Erwiniaceae</taxon>
        <taxon>Pantoea</taxon>
    </lineage>
</organism>
<feature type="transmembrane region" description="Helical" evidence="1">
    <location>
        <begin position="153"/>
        <end position="173"/>
    </location>
</feature>
<proteinExistence type="predicted"/>
<protein>
    <recommendedName>
        <fullName evidence="4">Flippase-like domain-containing protein</fullName>
    </recommendedName>
</protein>
<feature type="transmembrane region" description="Helical" evidence="1">
    <location>
        <begin position="255"/>
        <end position="283"/>
    </location>
</feature>
<gene>
    <name evidence="2" type="ORF">ABXV16_08170</name>
</gene>
<evidence type="ECO:0000256" key="1">
    <source>
        <dbReference type="SAM" id="Phobius"/>
    </source>
</evidence>
<name>A0ABV2DXH5_9GAMM</name>
<keyword evidence="1" id="KW-0812">Transmembrane</keyword>
<sequence>MKIFIKKNLGKVGSLLALSGVIFLGFRLKDYSSGLIINEISIEAWFVFILLTITYGCLGLLNAVSWKHNLRHCGAEISIIDSIYIYGISQLAKYLPGNIFQFAGRQALGMSKKINAKTLVKSTFWELFMLCFGGCILSMFMISVLIPNISSALLISMCLILVLLYFSGLKVAFSTSLATSALINLIFTFFSGVFFLMILKTLKIPINSLSELEIIGAFIFAWLIGLITPGAPAGVGIREVILLYLFKDSIDDANLLLAILLGRIMTISGDFIFYLISLSIGLISRFRKVKSV</sequence>